<feature type="domain" description="C2H2-type" evidence="7">
    <location>
        <begin position="141"/>
        <end position="169"/>
    </location>
</feature>
<protein>
    <recommendedName>
        <fullName evidence="7">C2H2-type domain-containing protein</fullName>
    </recommendedName>
</protein>
<evidence type="ECO:0000256" key="4">
    <source>
        <dbReference type="ARBA" id="ARBA00022833"/>
    </source>
</evidence>
<feature type="region of interest" description="Disordered" evidence="6">
    <location>
        <begin position="717"/>
        <end position="744"/>
    </location>
</feature>
<keyword evidence="1" id="KW-0479">Metal-binding</keyword>
<dbReference type="PROSITE" id="PS50157">
    <property type="entry name" value="ZINC_FINGER_C2H2_2"/>
    <property type="match status" value="2"/>
</dbReference>
<dbReference type="STRING" id="31234.E3MNV6"/>
<evidence type="ECO:0000256" key="3">
    <source>
        <dbReference type="ARBA" id="ARBA00022771"/>
    </source>
</evidence>
<name>E3MNV6_CAERE</name>
<organism evidence="9">
    <name type="scientific">Caenorhabditis remanei</name>
    <name type="common">Caenorhabditis vulgaris</name>
    <dbReference type="NCBI Taxonomy" id="31234"/>
    <lineage>
        <taxon>Eukaryota</taxon>
        <taxon>Metazoa</taxon>
        <taxon>Ecdysozoa</taxon>
        <taxon>Nematoda</taxon>
        <taxon>Chromadorea</taxon>
        <taxon>Rhabditida</taxon>
        <taxon>Rhabditina</taxon>
        <taxon>Rhabditomorpha</taxon>
        <taxon>Rhabditoidea</taxon>
        <taxon>Rhabditidae</taxon>
        <taxon>Peloderinae</taxon>
        <taxon>Caenorhabditis</taxon>
    </lineage>
</organism>
<evidence type="ECO:0000256" key="6">
    <source>
        <dbReference type="SAM" id="MobiDB-lite"/>
    </source>
</evidence>
<evidence type="ECO:0000256" key="2">
    <source>
        <dbReference type="ARBA" id="ARBA00022737"/>
    </source>
</evidence>
<dbReference type="PROSITE" id="PS00028">
    <property type="entry name" value="ZINC_FINGER_C2H2_1"/>
    <property type="match status" value="3"/>
</dbReference>
<accession>E3MNV6</accession>
<evidence type="ECO:0000259" key="7">
    <source>
        <dbReference type="PROSITE" id="PS50157"/>
    </source>
</evidence>
<dbReference type="Proteomes" id="UP000008281">
    <property type="component" value="Unassembled WGS sequence"/>
</dbReference>
<dbReference type="AlphaFoldDB" id="E3MNV6"/>
<dbReference type="SMART" id="SM00355">
    <property type="entry name" value="ZnF_C2H2"/>
    <property type="match status" value="9"/>
</dbReference>
<dbReference type="InParanoid" id="E3MNV6"/>
<dbReference type="GO" id="GO:0008270">
    <property type="term" value="F:zinc ion binding"/>
    <property type="evidence" value="ECO:0007669"/>
    <property type="project" value="UniProtKB-KW"/>
</dbReference>
<feature type="domain" description="C2H2-type" evidence="7">
    <location>
        <begin position="244"/>
        <end position="272"/>
    </location>
</feature>
<reference evidence="8" key="1">
    <citation type="submission" date="2007-07" db="EMBL/GenBank/DDBJ databases">
        <title>PCAP assembly of the Caenorhabditis remanei genome.</title>
        <authorList>
            <consortium name="The Caenorhabditis remanei Sequencing Consortium"/>
            <person name="Wilson R.K."/>
        </authorList>
    </citation>
    <scope>NUCLEOTIDE SEQUENCE [LARGE SCALE GENOMIC DNA]</scope>
    <source>
        <strain evidence="8">PB4641</strain>
    </source>
</reference>
<keyword evidence="3 5" id="KW-0863">Zinc-finger</keyword>
<evidence type="ECO:0000256" key="1">
    <source>
        <dbReference type="ARBA" id="ARBA00022723"/>
    </source>
</evidence>
<dbReference type="EMBL" id="DS268461">
    <property type="protein sequence ID" value="EFP06217.1"/>
    <property type="molecule type" value="Genomic_DNA"/>
</dbReference>
<dbReference type="PANTHER" id="PTHR24379">
    <property type="entry name" value="KRAB AND ZINC FINGER DOMAIN-CONTAINING"/>
    <property type="match status" value="1"/>
</dbReference>
<dbReference type="InterPro" id="IPR013087">
    <property type="entry name" value="Znf_C2H2_type"/>
</dbReference>
<feature type="compositionally biased region" description="Low complexity" evidence="6">
    <location>
        <begin position="720"/>
        <end position="731"/>
    </location>
</feature>
<keyword evidence="2" id="KW-0677">Repeat</keyword>
<gene>
    <name evidence="8" type="ORF">CRE_06800</name>
</gene>
<proteinExistence type="predicted"/>
<dbReference type="OrthoDB" id="5805083at2759"/>
<dbReference type="Gene3D" id="3.30.160.60">
    <property type="entry name" value="Classic Zinc Finger"/>
    <property type="match status" value="1"/>
</dbReference>
<keyword evidence="4" id="KW-0862">Zinc</keyword>
<dbReference type="eggNOG" id="KOG1721">
    <property type="taxonomic scope" value="Eukaryota"/>
</dbReference>
<evidence type="ECO:0000313" key="8">
    <source>
        <dbReference type="EMBL" id="EFP06217.1"/>
    </source>
</evidence>
<dbReference type="OMA" id="QRHMAAH"/>
<keyword evidence="9" id="KW-1185">Reference proteome</keyword>
<dbReference type="HOGENOM" id="CLU_373495_0_0_1"/>
<evidence type="ECO:0000313" key="9">
    <source>
        <dbReference type="Proteomes" id="UP000008281"/>
    </source>
</evidence>
<dbReference type="PANTHER" id="PTHR24379:SF121">
    <property type="entry name" value="C2H2-TYPE DOMAIN-CONTAINING PROTEIN"/>
    <property type="match status" value="1"/>
</dbReference>
<evidence type="ECO:0000256" key="5">
    <source>
        <dbReference type="PROSITE-ProRule" id="PRU00042"/>
    </source>
</evidence>
<sequence>MTTPVMSPPPIATDALRAISANYLFERMSSPPKRPRGRPPKKRLIGKNRLFGKNARLRANAVTVNIRVEQSSDGYGTVKAPEYVDEDDAELEVRKSLSGGEPVVKEIIDENGDDELAVVAEVKNSTGTLLSNVSAGREKKFKCTKCSNSFFTNSSLKHHAENDHKWDADRTVYSMESYGIPKTTRAAYLCRKCSIAFEEQAKHTKHMEQHGETTLTCADCCGIAFNHTELKNHLQAHRDKKVHFACGTCLVRFPSDLALMEHLKLTHETELFYFCKICALGSTIPDYVYKHISIHTGHHFTHSQRIGAVPVQLLNYKPANEKDFAIQVLLKILQLNTPSDCTHRSMLVQCDTLVTCKTCHCFQQWFSYMAYNKHSEETGFPTFVNMEPYADDRKDFPLIRYLSDENRSSMLRSGNVKAISGMRNPNIEANMAQTQPVSMMRNHIATSTKCKFAGCDKILYSEFDRQLHTMHESDSSWFCHQCGNSQKSEMDLFLHYVREHLTPAHAKQQVTGFKSNVFKLRCPLCQKLEFQTPKAFEKHIRTEHAAEFPFEASCCDARFAVKHLCDQHDKNHTEFLEANGTDVMCCLICGSLDMWSLPKDQNIECLRSHMIRHGLDYLSSCRSCLKQFPADIYQTQGIEHIREEHCFVNSESKQVVCKLCGQTGMTDEQFADHCRKSHLFNILVKSSHSTRGELVVSTGDEYDNYTGLKISKAAGRLRPSTSGAAGSGESSRPTNGEAEVITID</sequence>